<accession>A0A1F5V2S9</accession>
<evidence type="ECO:0000313" key="2">
    <source>
        <dbReference type="Proteomes" id="UP000179157"/>
    </source>
</evidence>
<dbReference type="STRING" id="1817864.A2Z21_05475"/>
<sequence>MIWVQSIMTSKKFPVSLLEEVRQNLERLRRDLTVLNTPNSEDASFAEGYCFQAYETLNAKTLQRMDRGVVEMLRAFYKSLRMLSEGHSGFVTADEEMLGRAYRITLEAAIEMGEELLEG</sequence>
<reference evidence="1 2" key="1">
    <citation type="journal article" date="2016" name="Nat. Commun.">
        <title>Thousands of microbial genomes shed light on interconnected biogeochemical processes in an aquifer system.</title>
        <authorList>
            <person name="Anantharaman K."/>
            <person name="Brown C.T."/>
            <person name="Hug L.A."/>
            <person name="Sharon I."/>
            <person name="Castelle C.J."/>
            <person name="Probst A.J."/>
            <person name="Thomas B.C."/>
            <person name="Singh A."/>
            <person name="Wilkins M.J."/>
            <person name="Karaoz U."/>
            <person name="Brodie E.L."/>
            <person name="Williams K.H."/>
            <person name="Hubbard S.S."/>
            <person name="Banfield J.F."/>
        </authorList>
    </citation>
    <scope>NUCLEOTIDE SEQUENCE [LARGE SCALE GENOMIC DNA]</scope>
    <source>
        <strain evidence="2">RBG_16_55_9</strain>
    </source>
</reference>
<organism evidence="1 2">
    <name type="scientific">Fraserbacteria sp. (strain RBG_16_55_9)</name>
    <dbReference type="NCBI Taxonomy" id="1817864"/>
    <lineage>
        <taxon>Bacteria</taxon>
        <taxon>Candidatus Fraseribacteriota</taxon>
    </lineage>
</organism>
<evidence type="ECO:0000313" key="1">
    <source>
        <dbReference type="EMBL" id="OGF57695.1"/>
    </source>
</evidence>
<gene>
    <name evidence="1" type="ORF">A2Z21_05475</name>
</gene>
<proteinExistence type="predicted"/>
<comment type="caution">
    <text evidence="1">The sequence shown here is derived from an EMBL/GenBank/DDBJ whole genome shotgun (WGS) entry which is preliminary data.</text>
</comment>
<name>A0A1F5V2S9_FRAXR</name>
<protein>
    <submittedName>
        <fullName evidence="1">Uncharacterized protein</fullName>
    </submittedName>
</protein>
<dbReference type="Proteomes" id="UP000179157">
    <property type="component" value="Unassembled WGS sequence"/>
</dbReference>
<dbReference type="EMBL" id="MFGX01000006">
    <property type="protein sequence ID" value="OGF57695.1"/>
    <property type="molecule type" value="Genomic_DNA"/>
</dbReference>
<dbReference type="AlphaFoldDB" id="A0A1F5V2S9"/>